<reference evidence="2" key="1">
    <citation type="submission" date="2013-11" db="EMBL/GenBank/DDBJ databases">
        <title>The Genome Sequence of Phytophthora parasitica CJ02B3.</title>
        <authorList>
            <consortium name="The Broad Institute Genomics Platform"/>
            <person name="Russ C."/>
            <person name="Tyler B."/>
            <person name="Panabieres F."/>
            <person name="Shan W."/>
            <person name="Tripathy S."/>
            <person name="Grunwald N."/>
            <person name="Machado M."/>
            <person name="Johnson C.S."/>
            <person name="Arredondo F."/>
            <person name="Hong C."/>
            <person name="Coffey M."/>
            <person name="Young S.K."/>
            <person name="Zeng Q."/>
            <person name="Gargeya S."/>
            <person name="Fitzgerald M."/>
            <person name="Abouelleil A."/>
            <person name="Alvarado L."/>
            <person name="Chapman S.B."/>
            <person name="Gainer-Dewar J."/>
            <person name="Goldberg J."/>
            <person name="Griggs A."/>
            <person name="Gujja S."/>
            <person name="Hansen M."/>
            <person name="Howarth C."/>
            <person name="Imamovic A."/>
            <person name="Ireland A."/>
            <person name="Larimer J."/>
            <person name="McCowan C."/>
            <person name="Murphy C."/>
            <person name="Pearson M."/>
            <person name="Poon T.W."/>
            <person name="Priest M."/>
            <person name="Roberts A."/>
            <person name="Saif S."/>
            <person name="Shea T."/>
            <person name="Sykes S."/>
            <person name="Wortman J."/>
            <person name="Nusbaum C."/>
            <person name="Birren B."/>
        </authorList>
    </citation>
    <scope>NUCLEOTIDE SEQUENCE [LARGE SCALE GENOMIC DNA]</scope>
    <source>
        <strain evidence="2">CJ02B3</strain>
    </source>
</reference>
<proteinExistence type="predicted"/>
<protein>
    <submittedName>
        <fullName evidence="2">Uncharacterized protein</fullName>
    </submittedName>
</protein>
<dbReference type="Proteomes" id="UP000053864">
    <property type="component" value="Unassembled WGS sequence"/>
</dbReference>
<feature type="compositionally biased region" description="Basic and acidic residues" evidence="1">
    <location>
        <begin position="70"/>
        <end position="82"/>
    </location>
</feature>
<dbReference type="VEuPathDB" id="FungiDB:PPTG_15762"/>
<name>W2G782_PHYNI</name>
<gene>
    <name evidence="2" type="ORF">L915_15778</name>
    <name evidence="3" type="ORF">L916_15670</name>
</gene>
<evidence type="ECO:0000313" key="3">
    <source>
        <dbReference type="EMBL" id="ETL31569.1"/>
    </source>
</evidence>
<dbReference type="EMBL" id="KI675038">
    <property type="protein sequence ID" value="ETL31569.1"/>
    <property type="molecule type" value="Genomic_DNA"/>
</dbReference>
<organism evidence="2">
    <name type="scientific">Phytophthora nicotianae</name>
    <name type="common">Potato buckeye rot agent</name>
    <name type="synonym">Phytophthora parasitica</name>
    <dbReference type="NCBI Taxonomy" id="4792"/>
    <lineage>
        <taxon>Eukaryota</taxon>
        <taxon>Sar</taxon>
        <taxon>Stramenopiles</taxon>
        <taxon>Oomycota</taxon>
        <taxon>Peronosporomycetes</taxon>
        <taxon>Peronosporales</taxon>
        <taxon>Peronosporaceae</taxon>
        <taxon>Phytophthora</taxon>
    </lineage>
</organism>
<evidence type="ECO:0000313" key="2">
    <source>
        <dbReference type="EMBL" id="ETK78135.1"/>
    </source>
</evidence>
<dbReference type="Proteomes" id="UP000053236">
    <property type="component" value="Unassembled WGS sequence"/>
</dbReference>
<feature type="region of interest" description="Disordered" evidence="1">
    <location>
        <begin position="50"/>
        <end position="96"/>
    </location>
</feature>
<reference evidence="3" key="2">
    <citation type="submission" date="2013-11" db="EMBL/GenBank/DDBJ databases">
        <title>The Genome Sequence of Phytophthora parasitica CJ05E6.</title>
        <authorList>
            <consortium name="The Broad Institute Genomics Platform"/>
            <person name="Russ C."/>
            <person name="Tyler B."/>
            <person name="Panabieres F."/>
            <person name="Shan W."/>
            <person name="Tripathy S."/>
            <person name="Grunwald N."/>
            <person name="Machado M."/>
            <person name="Johnson C.S."/>
            <person name="Arredondo F."/>
            <person name="Hong C."/>
            <person name="Coffey M."/>
            <person name="Young S.K."/>
            <person name="Zeng Q."/>
            <person name="Gargeya S."/>
            <person name="Fitzgerald M."/>
            <person name="Abouelleil A."/>
            <person name="Alvarado L."/>
            <person name="Chapman S.B."/>
            <person name="Gainer-Dewar J."/>
            <person name="Goldberg J."/>
            <person name="Griggs A."/>
            <person name="Gujja S."/>
            <person name="Hansen M."/>
            <person name="Howarth C."/>
            <person name="Imamovic A."/>
            <person name="Ireland A."/>
            <person name="Larimer J."/>
            <person name="McCowan C."/>
            <person name="Murphy C."/>
            <person name="Pearson M."/>
            <person name="Poon T.W."/>
            <person name="Priest M."/>
            <person name="Roberts A."/>
            <person name="Saif S."/>
            <person name="Shea T."/>
            <person name="Sykes S."/>
            <person name="Wortman J."/>
            <person name="Nusbaum C."/>
            <person name="Birren B."/>
        </authorList>
    </citation>
    <scope>NUCLEOTIDE SEQUENCE [LARGE SCALE GENOMIC DNA]</scope>
    <source>
        <strain evidence="3">CJ05E6</strain>
    </source>
</reference>
<sequence length="141" mass="15326">MYRILNSFNRLETLRSDVIGCALPRGSGANNNVYSETQPRGRFLSSTQSPILAVPPRPLSSQEGGQARPAQDKFERAVRDNAQHSSEAPGSRKSNLANVDLKKQIVILQSLKPSAHAKVLRGVESNAASVRGATDRSESRM</sequence>
<evidence type="ECO:0000256" key="1">
    <source>
        <dbReference type="SAM" id="MobiDB-lite"/>
    </source>
</evidence>
<feature type="compositionally biased region" description="Polar residues" evidence="1">
    <location>
        <begin position="83"/>
        <end position="96"/>
    </location>
</feature>
<dbReference type="EMBL" id="KI688276">
    <property type="protein sequence ID" value="ETK78135.1"/>
    <property type="molecule type" value="Genomic_DNA"/>
</dbReference>
<accession>W2G782</accession>
<dbReference type="AlphaFoldDB" id="W2G782"/>